<sequence>MAVPRRFVCKTCNRSFLKPRGLAFHEARTHLYPRPEPPHSTFHYHADLNAQPCNEDREYLPNYIQPPGRELPGIDNWFPFDSRPSFQFAELIFKKVQMSAGNIDELLEIWAAHNTLSGSNNTVFKDAKDLYSTLDSIPYGDAPWSSFTVHYTGELPPDAPSWKRAEYTVYCRDARTIAHNILDNPGFDGKFDYIPFEEYTGPGKRQYSNLISGRWAHRKATHIAQDPATHGAMFVPVLLGADKTTVSVATGNNEFHPVYMSLGNLHNSVRQAHRDAILPIAFLSIPKAAREQDDTDEFRLFKKQLYHASLAHIMSLLKAAMTTPEVVRCPDTHFRCAIYELGPFLADYPEQVLLAGVVSNWCPICDALPEDLGTCGEPRCQEHMHFLLERFDPGVIWTTWGLDVNVIAFTSHFPRADIHELITPDLLHQLIKGTFKDHLVTWVEHYLHAVHPTSLAEKIMDDIDRRCAVYLPAITGHVPDEMVKCFAALLDFCYLARRSAHNDDTLAAMQKSLDRNFGSPNGVCTSITESKHIRAVKEPWRRSSRNNPLGQMLVTNQRLDKLAAMRPVLEGSGMLKGSVLANAMLDMGLLNPQDLNEEHIRNNDSVDGDNVDVHDVDGPAVMSYVELGKKPAYSQSLQSLANELNKPDLEFLIRRFVFEQLQDAAIPHDSGDINVDDLPSVDDRVRVYRSASATFFAPSELAGDRGMHREFDTVLISLDPEQDGMKGMVIGRVLRFLSVRYKRTRPDPVTGMWVVKPEMTARGRSLGIIHIDSIVRAVHLIGVYGDT</sequence>
<keyword evidence="4" id="KW-1185">Reference proteome</keyword>
<dbReference type="HOGENOM" id="CLU_006344_1_0_1"/>
<proteinExistence type="predicted"/>
<dbReference type="eggNOG" id="ENOG502SM5A">
    <property type="taxonomic scope" value="Eukaryota"/>
</dbReference>
<organism evidence="3 4">
    <name type="scientific">Gloeophyllum trabeum (strain ATCC 11539 / FP-39264 / Madison 617)</name>
    <name type="common">Brown rot fungus</name>
    <dbReference type="NCBI Taxonomy" id="670483"/>
    <lineage>
        <taxon>Eukaryota</taxon>
        <taxon>Fungi</taxon>
        <taxon>Dikarya</taxon>
        <taxon>Basidiomycota</taxon>
        <taxon>Agaricomycotina</taxon>
        <taxon>Agaricomycetes</taxon>
        <taxon>Gloeophyllales</taxon>
        <taxon>Gloeophyllaceae</taxon>
        <taxon>Gloeophyllum</taxon>
    </lineage>
</organism>
<dbReference type="KEGG" id="gtr:GLOTRDRAFT_103769"/>
<dbReference type="EMBL" id="KB469297">
    <property type="protein sequence ID" value="EPQ59878.1"/>
    <property type="molecule type" value="Genomic_DNA"/>
</dbReference>
<dbReference type="Pfam" id="PF18759">
    <property type="entry name" value="Plavaka"/>
    <property type="match status" value="1"/>
</dbReference>
<dbReference type="OMA" id="WESHRAF"/>
<keyword evidence="1" id="KW-0863">Zinc-finger</keyword>
<reference evidence="3 4" key="1">
    <citation type="journal article" date="2012" name="Science">
        <title>The Paleozoic origin of enzymatic lignin decomposition reconstructed from 31 fungal genomes.</title>
        <authorList>
            <person name="Floudas D."/>
            <person name="Binder M."/>
            <person name="Riley R."/>
            <person name="Barry K."/>
            <person name="Blanchette R.A."/>
            <person name="Henrissat B."/>
            <person name="Martinez A.T."/>
            <person name="Otillar R."/>
            <person name="Spatafora J.W."/>
            <person name="Yadav J.S."/>
            <person name="Aerts A."/>
            <person name="Benoit I."/>
            <person name="Boyd A."/>
            <person name="Carlson A."/>
            <person name="Copeland A."/>
            <person name="Coutinho P.M."/>
            <person name="de Vries R.P."/>
            <person name="Ferreira P."/>
            <person name="Findley K."/>
            <person name="Foster B."/>
            <person name="Gaskell J."/>
            <person name="Glotzer D."/>
            <person name="Gorecki P."/>
            <person name="Heitman J."/>
            <person name="Hesse C."/>
            <person name="Hori C."/>
            <person name="Igarashi K."/>
            <person name="Jurgens J.A."/>
            <person name="Kallen N."/>
            <person name="Kersten P."/>
            <person name="Kohler A."/>
            <person name="Kuees U."/>
            <person name="Kumar T.K.A."/>
            <person name="Kuo A."/>
            <person name="LaButti K."/>
            <person name="Larrondo L.F."/>
            <person name="Lindquist E."/>
            <person name="Ling A."/>
            <person name="Lombard V."/>
            <person name="Lucas S."/>
            <person name="Lundell T."/>
            <person name="Martin R."/>
            <person name="McLaughlin D.J."/>
            <person name="Morgenstern I."/>
            <person name="Morin E."/>
            <person name="Murat C."/>
            <person name="Nagy L.G."/>
            <person name="Nolan M."/>
            <person name="Ohm R.A."/>
            <person name="Patyshakuliyeva A."/>
            <person name="Rokas A."/>
            <person name="Ruiz-Duenas F.J."/>
            <person name="Sabat G."/>
            <person name="Salamov A."/>
            <person name="Samejima M."/>
            <person name="Schmutz J."/>
            <person name="Slot J.C."/>
            <person name="St John F."/>
            <person name="Stenlid J."/>
            <person name="Sun H."/>
            <person name="Sun S."/>
            <person name="Syed K."/>
            <person name="Tsang A."/>
            <person name="Wiebenga A."/>
            <person name="Young D."/>
            <person name="Pisabarro A."/>
            <person name="Eastwood D.C."/>
            <person name="Martin F."/>
            <person name="Cullen D."/>
            <person name="Grigoriev I.V."/>
            <person name="Hibbett D.S."/>
        </authorList>
    </citation>
    <scope>NUCLEOTIDE SEQUENCE [LARGE SCALE GENOMIC DNA]</scope>
    <source>
        <strain evidence="3 4">ATCC 11539</strain>
    </source>
</reference>
<evidence type="ECO:0000313" key="4">
    <source>
        <dbReference type="Proteomes" id="UP000030669"/>
    </source>
</evidence>
<name>S7QKS9_GLOTA</name>
<evidence type="ECO:0000259" key="2">
    <source>
        <dbReference type="PROSITE" id="PS50157"/>
    </source>
</evidence>
<dbReference type="AlphaFoldDB" id="S7QKS9"/>
<gene>
    <name evidence="3" type="ORF">GLOTRDRAFT_103769</name>
</gene>
<keyword evidence="1" id="KW-0479">Metal-binding</keyword>
<dbReference type="RefSeq" id="XP_007862744.1">
    <property type="nucleotide sequence ID" value="XM_007864553.1"/>
</dbReference>
<protein>
    <recommendedName>
        <fullName evidence="2">C2H2-type domain-containing protein</fullName>
    </recommendedName>
</protein>
<evidence type="ECO:0000256" key="1">
    <source>
        <dbReference type="PROSITE-ProRule" id="PRU00042"/>
    </source>
</evidence>
<feature type="domain" description="C2H2-type" evidence="2">
    <location>
        <begin position="7"/>
        <end position="35"/>
    </location>
</feature>
<accession>S7QKS9</accession>
<keyword evidence="1" id="KW-0862">Zinc</keyword>
<dbReference type="InterPro" id="IPR041078">
    <property type="entry name" value="Plavaka"/>
</dbReference>
<dbReference type="Proteomes" id="UP000030669">
    <property type="component" value="Unassembled WGS sequence"/>
</dbReference>
<dbReference type="OrthoDB" id="3199698at2759"/>
<dbReference type="GeneID" id="19298600"/>
<dbReference type="GO" id="GO:0008270">
    <property type="term" value="F:zinc ion binding"/>
    <property type="evidence" value="ECO:0007669"/>
    <property type="project" value="UniProtKB-KW"/>
</dbReference>
<dbReference type="PROSITE" id="PS50157">
    <property type="entry name" value="ZINC_FINGER_C2H2_2"/>
    <property type="match status" value="1"/>
</dbReference>
<evidence type="ECO:0000313" key="3">
    <source>
        <dbReference type="EMBL" id="EPQ59878.1"/>
    </source>
</evidence>
<dbReference type="PROSITE" id="PS00028">
    <property type="entry name" value="ZINC_FINGER_C2H2_1"/>
    <property type="match status" value="1"/>
</dbReference>
<dbReference type="InterPro" id="IPR013087">
    <property type="entry name" value="Znf_C2H2_type"/>
</dbReference>